<organism evidence="2 3">
    <name type="scientific">Phyllosticta capitalensis</name>
    <dbReference type="NCBI Taxonomy" id="121624"/>
    <lineage>
        <taxon>Eukaryota</taxon>
        <taxon>Fungi</taxon>
        <taxon>Dikarya</taxon>
        <taxon>Ascomycota</taxon>
        <taxon>Pezizomycotina</taxon>
        <taxon>Dothideomycetes</taxon>
        <taxon>Dothideomycetes incertae sedis</taxon>
        <taxon>Botryosphaeriales</taxon>
        <taxon>Phyllostictaceae</taxon>
        <taxon>Phyllosticta</taxon>
    </lineage>
</organism>
<protein>
    <submittedName>
        <fullName evidence="2">Uncharacterized protein</fullName>
    </submittedName>
</protein>
<evidence type="ECO:0000256" key="1">
    <source>
        <dbReference type="SAM" id="MobiDB-lite"/>
    </source>
</evidence>
<feature type="compositionally biased region" description="Low complexity" evidence="1">
    <location>
        <begin position="332"/>
        <end position="353"/>
    </location>
</feature>
<feature type="region of interest" description="Disordered" evidence="1">
    <location>
        <begin position="188"/>
        <end position="214"/>
    </location>
</feature>
<evidence type="ECO:0000313" key="3">
    <source>
        <dbReference type="Proteomes" id="UP001492380"/>
    </source>
</evidence>
<dbReference type="Proteomes" id="UP001492380">
    <property type="component" value="Unassembled WGS sequence"/>
</dbReference>
<sequence length="445" mass="48007">MSAEGESDGAGRGLKLFLRNTASHYYFGTHTGRRRDGKRVWVVHGVELNGTQGRQVTLPHITSTELGVKVSFFIHGEWFYGLTNYVPSPANTLTGFFHNFPPDWRHYHDISVYLALRFPLASPEPGAVEVNAPVFRRHCIEGPIHDSWTALEAVVDERDGEVRVVEGMRECGGGQRSWYFGNLGFGGGGGGGEEEEEEQAGLEETDGVVDDGGQNPGANLETAASVRVHRECFHDAAAARSFTLSRTKHRAYNYSAAAFLDLVEDERCCGESGAMGGSCLRMRVGARRQRVGRDTTAAVGHGDPGHGHDEMQRQEDMYAHGRVSMWPPASPSPDGEASSPSPGGEASSPSPDGKASCRCAKKLHAIMNAPLQLGADESRSSFAPAPAIDVVAMTDERSVVFLRRPKYGGATARTGPLVLVSFDDGIAAQGLDGQTWKREQCSSCT</sequence>
<proteinExistence type="predicted"/>
<reference evidence="2 3" key="1">
    <citation type="submission" date="2024-04" db="EMBL/GenBank/DDBJ databases">
        <title>Phyllosticta paracitricarpa is synonymous to the EU quarantine fungus P. citricarpa based on phylogenomic analyses.</title>
        <authorList>
            <consortium name="Lawrence Berkeley National Laboratory"/>
            <person name="Van Ingen-Buijs V.A."/>
            <person name="Van Westerhoven A.C."/>
            <person name="Haridas S."/>
            <person name="Skiadas P."/>
            <person name="Martin F."/>
            <person name="Groenewald J.Z."/>
            <person name="Crous P.W."/>
            <person name="Seidl M.F."/>
        </authorList>
    </citation>
    <scope>NUCLEOTIDE SEQUENCE [LARGE SCALE GENOMIC DNA]</scope>
    <source>
        <strain evidence="2 3">CBS 123374</strain>
    </source>
</reference>
<dbReference type="EMBL" id="JBBWRZ010000007">
    <property type="protein sequence ID" value="KAK8232534.1"/>
    <property type="molecule type" value="Genomic_DNA"/>
</dbReference>
<evidence type="ECO:0000313" key="2">
    <source>
        <dbReference type="EMBL" id="KAK8232534.1"/>
    </source>
</evidence>
<gene>
    <name evidence="2" type="ORF">HDK90DRAFT_416922</name>
</gene>
<feature type="compositionally biased region" description="Acidic residues" evidence="1">
    <location>
        <begin position="192"/>
        <end position="209"/>
    </location>
</feature>
<comment type="caution">
    <text evidence="2">The sequence shown here is derived from an EMBL/GenBank/DDBJ whole genome shotgun (WGS) entry which is preliminary data.</text>
</comment>
<keyword evidence="3" id="KW-1185">Reference proteome</keyword>
<accession>A0ABR1YL71</accession>
<feature type="region of interest" description="Disordered" evidence="1">
    <location>
        <begin position="288"/>
        <end position="310"/>
    </location>
</feature>
<name>A0ABR1YL71_9PEZI</name>
<feature type="region of interest" description="Disordered" evidence="1">
    <location>
        <begin position="323"/>
        <end position="355"/>
    </location>
</feature>